<dbReference type="eggNOG" id="ENOG502SBVY">
    <property type="taxonomic scope" value="Eukaryota"/>
</dbReference>
<evidence type="ECO:0000313" key="1">
    <source>
        <dbReference type="EMBL" id="ACO65135.1"/>
    </source>
</evidence>
<dbReference type="RefSeq" id="XP_002503877.1">
    <property type="nucleotide sequence ID" value="XM_002503831.1"/>
</dbReference>
<dbReference type="InterPro" id="IPR021710">
    <property type="entry name" value="DUF3293"/>
</dbReference>
<sequence length="272" mass="29065">MLGVGVRRIVSPVNANTAISEGAPPSVLPVGRLRRGFRSATCGGSLIAAGIVTLTTLTLSRRSVAPSLRANRVSSMASSDGPDADRERELQGLWANAYDGWIDVPGESGGAIYTRPVDAPGGVRTHVPFPPIVTASRLFALTGFNPMGEERPIAENRAANDKLRADIEAMTPAPKAWWRAFGFAHDWREDGFVLAYEPRDGDAGEKATVDLAVKYGQGAIYAYTAVNNAAGSLRRRTVPAAMGQTVEADVEVERCDRPGLKFADPALPDEEY</sequence>
<dbReference type="OrthoDB" id="60740at2759"/>
<dbReference type="Pfam" id="PF11697">
    <property type="entry name" value="DUF3293"/>
    <property type="match status" value="1"/>
</dbReference>
<organism evidence="1 2">
    <name type="scientific">Micromonas commoda (strain RCC299 / NOUM17 / CCMP2709)</name>
    <name type="common">Picoplanktonic green alga</name>
    <dbReference type="NCBI Taxonomy" id="296587"/>
    <lineage>
        <taxon>Eukaryota</taxon>
        <taxon>Viridiplantae</taxon>
        <taxon>Chlorophyta</taxon>
        <taxon>Mamiellophyceae</taxon>
        <taxon>Mamiellales</taxon>
        <taxon>Mamiellaceae</taxon>
        <taxon>Micromonas</taxon>
    </lineage>
</organism>
<dbReference type="GeneID" id="8244821"/>
<reference evidence="1 2" key="1">
    <citation type="journal article" date="2009" name="Science">
        <title>Green evolution and dynamic adaptations revealed by genomes of the marine picoeukaryotes Micromonas.</title>
        <authorList>
            <person name="Worden A.Z."/>
            <person name="Lee J.H."/>
            <person name="Mock T."/>
            <person name="Rouze P."/>
            <person name="Simmons M.P."/>
            <person name="Aerts A.L."/>
            <person name="Allen A.E."/>
            <person name="Cuvelier M.L."/>
            <person name="Derelle E."/>
            <person name="Everett M.V."/>
            <person name="Foulon E."/>
            <person name="Grimwood J."/>
            <person name="Gundlach H."/>
            <person name="Henrissat B."/>
            <person name="Napoli C."/>
            <person name="McDonald S.M."/>
            <person name="Parker M.S."/>
            <person name="Rombauts S."/>
            <person name="Salamov A."/>
            <person name="Von Dassow P."/>
            <person name="Badger J.H."/>
            <person name="Coutinho P.M."/>
            <person name="Demir E."/>
            <person name="Dubchak I."/>
            <person name="Gentemann C."/>
            <person name="Eikrem W."/>
            <person name="Gready J.E."/>
            <person name="John U."/>
            <person name="Lanier W."/>
            <person name="Lindquist E.A."/>
            <person name="Lucas S."/>
            <person name="Mayer K.F."/>
            <person name="Moreau H."/>
            <person name="Not F."/>
            <person name="Otillar R."/>
            <person name="Panaud O."/>
            <person name="Pangilinan J."/>
            <person name="Paulsen I."/>
            <person name="Piegu B."/>
            <person name="Poliakov A."/>
            <person name="Robbens S."/>
            <person name="Schmutz J."/>
            <person name="Toulza E."/>
            <person name="Wyss T."/>
            <person name="Zelensky A."/>
            <person name="Zhou K."/>
            <person name="Armbrust E.V."/>
            <person name="Bhattacharya D."/>
            <person name="Goodenough U.W."/>
            <person name="Van de Peer Y."/>
            <person name="Grigoriev I.V."/>
        </authorList>
    </citation>
    <scope>NUCLEOTIDE SEQUENCE [LARGE SCALE GENOMIC DNA]</scope>
    <source>
        <strain evidence="2">RCC299 / NOUM17</strain>
    </source>
</reference>
<dbReference type="OMA" id="AIMAWNP"/>
<evidence type="ECO:0000313" key="2">
    <source>
        <dbReference type="Proteomes" id="UP000002009"/>
    </source>
</evidence>
<accession>C1EA32</accession>
<dbReference type="Proteomes" id="UP000002009">
    <property type="component" value="Chromosome 7"/>
</dbReference>
<name>C1EA32_MICCC</name>
<proteinExistence type="predicted"/>
<dbReference type="AlphaFoldDB" id="C1EA32"/>
<dbReference type="KEGG" id="mis:MICPUN_59930"/>
<protein>
    <submittedName>
        <fullName evidence="1">Uncharacterized protein</fullName>
    </submittedName>
</protein>
<dbReference type="EMBL" id="CP001328">
    <property type="protein sequence ID" value="ACO65135.1"/>
    <property type="molecule type" value="Genomic_DNA"/>
</dbReference>
<gene>
    <name evidence="1" type="ORF">MICPUN_59930</name>
</gene>
<dbReference type="InParanoid" id="C1EA32"/>
<keyword evidence="2" id="KW-1185">Reference proteome</keyword>